<name>A0A9J6E253_RHIMP</name>
<comment type="caution">
    <text evidence="1">The sequence shown here is derived from an EMBL/GenBank/DDBJ whole genome shotgun (WGS) entry which is preliminary data.</text>
</comment>
<organism evidence="1 2">
    <name type="scientific">Rhipicephalus microplus</name>
    <name type="common">Cattle tick</name>
    <name type="synonym">Boophilus microplus</name>
    <dbReference type="NCBI Taxonomy" id="6941"/>
    <lineage>
        <taxon>Eukaryota</taxon>
        <taxon>Metazoa</taxon>
        <taxon>Ecdysozoa</taxon>
        <taxon>Arthropoda</taxon>
        <taxon>Chelicerata</taxon>
        <taxon>Arachnida</taxon>
        <taxon>Acari</taxon>
        <taxon>Parasitiformes</taxon>
        <taxon>Ixodida</taxon>
        <taxon>Ixodoidea</taxon>
        <taxon>Ixodidae</taxon>
        <taxon>Rhipicephalinae</taxon>
        <taxon>Rhipicephalus</taxon>
        <taxon>Boophilus</taxon>
    </lineage>
</organism>
<dbReference type="Gene3D" id="1.20.5.4820">
    <property type="match status" value="1"/>
</dbReference>
<keyword evidence="2" id="KW-1185">Reference proteome</keyword>
<dbReference type="PANTHER" id="PTHR13140">
    <property type="entry name" value="MYOSIN"/>
    <property type="match status" value="1"/>
</dbReference>
<dbReference type="InterPro" id="IPR027417">
    <property type="entry name" value="P-loop_NTPase"/>
</dbReference>
<reference evidence="1" key="1">
    <citation type="journal article" date="2020" name="Cell">
        <title>Large-Scale Comparative Analyses of Tick Genomes Elucidate Their Genetic Diversity and Vector Capacities.</title>
        <authorList>
            <consortium name="Tick Genome and Microbiome Consortium (TIGMIC)"/>
            <person name="Jia N."/>
            <person name="Wang J."/>
            <person name="Shi W."/>
            <person name="Du L."/>
            <person name="Sun Y."/>
            <person name="Zhan W."/>
            <person name="Jiang J.F."/>
            <person name="Wang Q."/>
            <person name="Zhang B."/>
            <person name="Ji P."/>
            <person name="Bell-Sakyi L."/>
            <person name="Cui X.M."/>
            <person name="Yuan T.T."/>
            <person name="Jiang B.G."/>
            <person name="Yang W.F."/>
            <person name="Lam T.T."/>
            <person name="Chang Q.C."/>
            <person name="Ding S.J."/>
            <person name="Wang X.J."/>
            <person name="Zhu J.G."/>
            <person name="Ruan X.D."/>
            <person name="Zhao L."/>
            <person name="Wei J.T."/>
            <person name="Ye R.Z."/>
            <person name="Que T.C."/>
            <person name="Du C.H."/>
            <person name="Zhou Y.H."/>
            <person name="Cheng J.X."/>
            <person name="Dai P.F."/>
            <person name="Guo W.B."/>
            <person name="Han X.H."/>
            <person name="Huang E.J."/>
            <person name="Li L.F."/>
            <person name="Wei W."/>
            <person name="Gao Y.C."/>
            <person name="Liu J.Z."/>
            <person name="Shao H.Z."/>
            <person name="Wang X."/>
            <person name="Wang C.C."/>
            <person name="Yang T.C."/>
            <person name="Huo Q.B."/>
            <person name="Li W."/>
            <person name="Chen H.Y."/>
            <person name="Chen S.E."/>
            <person name="Zhou L.G."/>
            <person name="Ni X.B."/>
            <person name="Tian J.H."/>
            <person name="Sheng Y."/>
            <person name="Liu T."/>
            <person name="Pan Y.S."/>
            <person name="Xia L.Y."/>
            <person name="Li J."/>
            <person name="Zhao F."/>
            <person name="Cao W.C."/>
        </authorList>
    </citation>
    <scope>NUCLEOTIDE SEQUENCE</scope>
    <source>
        <strain evidence="1">Rmic-2018</strain>
    </source>
</reference>
<accession>A0A9J6E253</accession>
<evidence type="ECO:0000313" key="2">
    <source>
        <dbReference type="Proteomes" id="UP000821866"/>
    </source>
</evidence>
<dbReference type="PANTHER" id="PTHR13140:SF498">
    <property type="entry name" value="DACHS, ISOFORM E"/>
    <property type="match status" value="1"/>
</dbReference>
<dbReference type="SMART" id="SM00015">
    <property type="entry name" value="IQ"/>
    <property type="match status" value="1"/>
</dbReference>
<dbReference type="InterPro" id="IPR000048">
    <property type="entry name" value="IQ_motif_EF-hand-BS"/>
</dbReference>
<dbReference type="AlphaFoldDB" id="A0A9J6E253"/>
<dbReference type="CDD" id="cd23767">
    <property type="entry name" value="IQCD"/>
    <property type="match status" value="1"/>
</dbReference>
<protein>
    <recommendedName>
        <fullName evidence="3">Myosin motor domain-containing protein</fullName>
    </recommendedName>
</protein>
<dbReference type="Proteomes" id="UP000821866">
    <property type="component" value="Chromosome 4"/>
</dbReference>
<dbReference type="GO" id="GO:0016020">
    <property type="term" value="C:membrane"/>
    <property type="evidence" value="ECO:0007669"/>
    <property type="project" value="TreeGrafter"/>
</dbReference>
<evidence type="ECO:0000313" key="1">
    <source>
        <dbReference type="EMBL" id="KAH8028346.1"/>
    </source>
</evidence>
<dbReference type="EMBL" id="JABSTU010000006">
    <property type="protein sequence ID" value="KAH8028346.1"/>
    <property type="molecule type" value="Genomic_DNA"/>
</dbReference>
<gene>
    <name evidence="1" type="ORF">HPB51_016169</name>
</gene>
<proteinExistence type="predicted"/>
<dbReference type="GO" id="GO:0007015">
    <property type="term" value="P:actin filament organization"/>
    <property type="evidence" value="ECO:0007669"/>
    <property type="project" value="TreeGrafter"/>
</dbReference>
<dbReference type="SUPFAM" id="SSF52540">
    <property type="entry name" value="P-loop containing nucleoside triphosphate hydrolases"/>
    <property type="match status" value="1"/>
</dbReference>
<dbReference type="GO" id="GO:0051015">
    <property type="term" value="F:actin filament binding"/>
    <property type="evidence" value="ECO:0007669"/>
    <property type="project" value="TreeGrafter"/>
</dbReference>
<reference evidence="1" key="2">
    <citation type="submission" date="2021-09" db="EMBL/GenBank/DDBJ databases">
        <authorList>
            <person name="Jia N."/>
            <person name="Wang J."/>
            <person name="Shi W."/>
            <person name="Du L."/>
            <person name="Sun Y."/>
            <person name="Zhan W."/>
            <person name="Jiang J."/>
            <person name="Wang Q."/>
            <person name="Zhang B."/>
            <person name="Ji P."/>
            <person name="Sakyi L.B."/>
            <person name="Cui X."/>
            <person name="Yuan T."/>
            <person name="Jiang B."/>
            <person name="Yang W."/>
            <person name="Lam T.T.-Y."/>
            <person name="Chang Q."/>
            <person name="Ding S."/>
            <person name="Wang X."/>
            <person name="Zhu J."/>
            <person name="Ruan X."/>
            <person name="Zhao L."/>
            <person name="Wei J."/>
            <person name="Que T."/>
            <person name="Du C."/>
            <person name="Cheng J."/>
            <person name="Dai P."/>
            <person name="Han X."/>
            <person name="Huang E."/>
            <person name="Gao Y."/>
            <person name="Liu J."/>
            <person name="Shao H."/>
            <person name="Ye R."/>
            <person name="Li L."/>
            <person name="Wei W."/>
            <person name="Wang X."/>
            <person name="Wang C."/>
            <person name="Huo Q."/>
            <person name="Li W."/>
            <person name="Guo W."/>
            <person name="Chen H."/>
            <person name="Chen S."/>
            <person name="Zhou L."/>
            <person name="Zhou L."/>
            <person name="Ni X."/>
            <person name="Tian J."/>
            <person name="Zhou Y."/>
            <person name="Sheng Y."/>
            <person name="Liu T."/>
            <person name="Pan Y."/>
            <person name="Xia L."/>
            <person name="Li J."/>
            <person name="Zhao F."/>
            <person name="Cao W."/>
        </authorList>
    </citation>
    <scope>NUCLEOTIDE SEQUENCE</scope>
    <source>
        <strain evidence="1">Rmic-2018</strain>
        <tissue evidence="1">Larvae</tissue>
    </source>
</reference>
<dbReference type="GO" id="GO:0005737">
    <property type="term" value="C:cytoplasm"/>
    <property type="evidence" value="ECO:0007669"/>
    <property type="project" value="TreeGrafter"/>
</dbReference>
<dbReference type="PROSITE" id="PS50096">
    <property type="entry name" value="IQ"/>
    <property type="match status" value="1"/>
</dbReference>
<dbReference type="VEuPathDB" id="VectorBase:LOC119167778"/>
<evidence type="ECO:0008006" key="3">
    <source>
        <dbReference type="Google" id="ProtNLM"/>
    </source>
</evidence>
<sequence length="159" mass="18702">MSHVNASFLLSVDCHDPGLPHRMRFKAFNVRYRLLAPFKILKKTDDKAVGDCKLILEHFSQTIANVKLSNATVNWALGKRHIFLSENARQQLELLREARRHAAALLIQAVWRGWHQRLRWPSLRRSLQLHGRVANTRCALLFLTEKVTRFVRRYSQKFY</sequence>
<dbReference type="GO" id="GO:0015629">
    <property type="term" value="C:actin cytoskeleton"/>
    <property type="evidence" value="ECO:0007669"/>
    <property type="project" value="TreeGrafter"/>
</dbReference>